<name>A0ABR6KJM6_9BACT</name>
<evidence type="ECO:0000313" key="3">
    <source>
        <dbReference type="Proteomes" id="UP000533637"/>
    </source>
</evidence>
<evidence type="ECO:0008006" key="4">
    <source>
        <dbReference type="Google" id="ProtNLM"/>
    </source>
</evidence>
<reference evidence="2 3" key="1">
    <citation type="submission" date="2020-08" db="EMBL/GenBank/DDBJ databases">
        <title>Genomic Encyclopedia of Type Strains, Phase IV (KMG-IV): sequencing the most valuable type-strain genomes for metagenomic binning, comparative biology and taxonomic classification.</title>
        <authorList>
            <person name="Goeker M."/>
        </authorList>
    </citation>
    <scope>NUCLEOTIDE SEQUENCE [LARGE SCALE GENOMIC DNA]</scope>
    <source>
        <strain evidence="2 3">DSM 102983</strain>
    </source>
</reference>
<dbReference type="PROSITE" id="PS51257">
    <property type="entry name" value="PROKAR_LIPOPROTEIN"/>
    <property type="match status" value="1"/>
</dbReference>
<gene>
    <name evidence="2" type="ORF">GGQ57_000908</name>
</gene>
<evidence type="ECO:0000256" key="1">
    <source>
        <dbReference type="SAM" id="SignalP"/>
    </source>
</evidence>
<feature type="chain" id="PRO_5045603348" description="F5/8 type C domain" evidence="1">
    <location>
        <begin position="20"/>
        <end position="672"/>
    </location>
</feature>
<dbReference type="PANTHER" id="PTHR35532:SF5">
    <property type="entry name" value="CARBOHYDRATE-BINDING DOMAIN-CONTAINING PROTEIN"/>
    <property type="match status" value="1"/>
</dbReference>
<dbReference type="EMBL" id="JACHOC010000002">
    <property type="protein sequence ID" value="MBB4621014.1"/>
    <property type="molecule type" value="Genomic_DNA"/>
</dbReference>
<comment type="caution">
    <text evidence="2">The sequence shown here is derived from an EMBL/GenBank/DDBJ whole genome shotgun (WGS) entry which is preliminary data.</text>
</comment>
<dbReference type="Proteomes" id="UP000533637">
    <property type="component" value="Unassembled WGS sequence"/>
</dbReference>
<protein>
    <recommendedName>
        <fullName evidence="4">F5/8 type C domain</fullName>
    </recommendedName>
</protein>
<evidence type="ECO:0000313" key="2">
    <source>
        <dbReference type="EMBL" id="MBB4621014.1"/>
    </source>
</evidence>
<keyword evidence="1" id="KW-0732">Signal</keyword>
<dbReference type="Gene3D" id="2.60.120.260">
    <property type="entry name" value="Galactose-binding domain-like"/>
    <property type="match status" value="1"/>
</dbReference>
<sequence length="672" mass="78023">MKYSLFLQTILILSFFLTACTSPDDLRLEQALAFAGNNRGELEKVLSYYAGDSLKQAAARFLIMNMTGHTGYDPSIIPLLQPVYQKHVAISQKYDWKRPNDWRKEINELWNEERVKINLYKYPNIQDAQTVKADWLIKEINLAFKAWKENVYTKNAPFEEFCKYILPYRFSDKFCLDNNRKTFYDRHHGIFDDVSKDFREVTDSLHFLYSDIMNSAGYAASMPICNIAGYEQIKRGICDMQTQFNAHLMSALGMAVAIDFVPMWGNRSEGHSWNALIVDGKTHPFEPFWDEDRWKYNKLYGNSDFIDLKASKFRLPKVFRKSYEYYLTGPMADKNEKPNNIPNLFKNPWIRDVSTEYFQTSDVTIDLSENIPENTCYCYLCVYNALKMTWHPVQWGKINKKKVIFKNMGRGIVYLPAFYQNGEVIPAAPPFILDKNDKCKQVTPNRHKKEEITVNTITPLSTGLTHTLAGAHWIGCYISGSEERKDTLCTLTDSIDSYCNYITFDTSRKYQKICLALPQKTIALSEITFYEKNENRPEEIPDIRVTANVSKDSVKELYKIVDGLSGTGFLGSFDKDTPKEKILTFDLGKETEITAISIIPKSGIQVDNRTNYTLYYWDNKWIEEKTVKGNGESITFKNIPSEALYLIKSDKPADPYFTERIFTYKNGRIYWW</sequence>
<keyword evidence="3" id="KW-1185">Reference proteome</keyword>
<dbReference type="RefSeq" id="WP_183669184.1">
    <property type="nucleotide sequence ID" value="NZ_BMPB01000003.1"/>
</dbReference>
<organism evidence="2 3">
    <name type="scientific">Parabacteroides faecis</name>
    <dbReference type="NCBI Taxonomy" id="1217282"/>
    <lineage>
        <taxon>Bacteria</taxon>
        <taxon>Pseudomonadati</taxon>
        <taxon>Bacteroidota</taxon>
        <taxon>Bacteroidia</taxon>
        <taxon>Bacteroidales</taxon>
        <taxon>Tannerellaceae</taxon>
        <taxon>Parabacteroides</taxon>
    </lineage>
</organism>
<dbReference type="PANTHER" id="PTHR35532">
    <property type="entry name" value="SIMILAR TO POLYHYDROXYALKANOATE DEPOLYMERASE"/>
    <property type="match status" value="1"/>
</dbReference>
<dbReference type="InterPro" id="IPR008979">
    <property type="entry name" value="Galactose-bd-like_sf"/>
</dbReference>
<accession>A0ABR6KJM6</accession>
<proteinExistence type="predicted"/>
<dbReference type="SUPFAM" id="SSF49785">
    <property type="entry name" value="Galactose-binding domain-like"/>
    <property type="match status" value="1"/>
</dbReference>
<feature type="signal peptide" evidence="1">
    <location>
        <begin position="1"/>
        <end position="19"/>
    </location>
</feature>